<dbReference type="PANTHER" id="PTHR11101:SF80">
    <property type="entry name" value="PHOSPHATE TRANSPORTER"/>
    <property type="match status" value="1"/>
</dbReference>
<evidence type="ECO:0000256" key="5">
    <source>
        <dbReference type="ARBA" id="ARBA00023136"/>
    </source>
</evidence>
<feature type="transmembrane region" description="Helical" evidence="6">
    <location>
        <begin position="84"/>
        <end position="108"/>
    </location>
</feature>
<accession>A0A5P8P2P2</accession>
<name>A0A5P8P2P2_9BACT</name>
<keyword evidence="3 6" id="KW-0812">Transmembrane</keyword>
<dbReference type="PANTHER" id="PTHR11101">
    <property type="entry name" value="PHOSPHATE TRANSPORTER"/>
    <property type="match status" value="1"/>
</dbReference>
<feature type="transmembrane region" description="Helical" evidence="6">
    <location>
        <begin position="185"/>
        <end position="204"/>
    </location>
</feature>
<feature type="transmembrane region" description="Helical" evidence="6">
    <location>
        <begin position="522"/>
        <end position="544"/>
    </location>
</feature>
<dbReference type="KEGG" id="sulg:FJR48_08915"/>
<protein>
    <recommendedName>
        <fullName evidence="6">Phosphate transporter</fullName>
    </recommendedName>
</protein>
<evidence type="ECO:0000256" key="6">
    <source>
        <dbReference type="RuleBase" id="RU363058"/>
    </source>
</evidence>
<keyword evidence="2 6" id="KW-0813">Transport</keyword>
<evidence type="ECO:0000256" key="1">
    <source>
        <dbReference type="ARBA" id="ARBA00004141"/>
    </source>
</evidence>
<feature type="coiled-coil region" evidence="7">
    <location>
        <begin position="436"/>
        <end position="473"/>
    </location>
</feature>
<feature type="transmembrane region" description="Helical" evidence="6">
    <location>
        <begin position="395"/>
        <end position="414"/>
    </location>
</feature>
<keyword evidence="9" id="KW-1185">Reference proteome</keyword>
<evidence type="ECO:0000313" key="8">
    <source>
        <dbReference type="EMBL" id="QFR49840.1"/>
    </source>
</evidence>
<feature type="transmembrane region" description="Helical" evidence="6">
    <location>
        <begin position="356"/>
        <end position="375"/>
    </location>
</feature>
<dbReference type="EMBL" id="CP043617">
    <property type="protein sequence ID" value="QFR49840.1"/>
    <property type="molecule type" value="Genomic_DNA"/>
</dbReference>
<dbReference type="AlphaFoldDB" id="A0A5P8P2P2"/>
<comment type="subcellular location">
    <subcellularLocation>
        <location evidence="1 6">Membrane</location>
        <topology evidence="1 6">Multi-pass membrane protein</topology>
    </subcellularLocation>
</comment>
<keyword evidence="4 6" id="KW-1133">Transmembrane helix</keyword>
<dbReference type="Proteomes" id="UP000326944">
    <property type="component" value="Chromosome"/>
</dbReference>
<feature type="transmembrane region" description="Helical" evidence="6">
    <location>
        <begin position="159"/>
        <end position="179"/>
    </location>
</feature>
<feature type="transmembrane region" description="Helical" evidence="6">
    <location>
        <begin position="270"/>
        <end position="289"/>
    </location>
</feature>
<feature type="transmembrane region" description="Helical" evidence="6">
    <location>
        <begin position="21"/>
        <end position="39"/>
    </location>
</feature>
<keyword evidence="5 6" id="KW-0472">Membrane</keyword>
<dbReference type="GO" id="GO:0016020">
    <property type="term" value="C:membrane"/>
    <property type="evidence" value="ECO:0007669"/>
    <property type="project" value="UniProtKB-SubCell"/>
</dbReference>
<organism evidence="8 9">
    <name type="scientific">Sulfurimonas lithotrophica</name>
    <dbReference type="NCBI Taxonomy" id="2590022"/>
    <lineage>
        <taxon>Bacteria</taxon>
        <taxon>Pseudomonadati</taxon>
        <taxon>Campylobacterota</taxon>
        <taxon>Epsilonproteobacteria</taxon>
        <taxon>Campylobacterales</taxon>
        <taxon>Sulfurimonadaceae</taxon>
        <taxon>Sulfurimonas</taxon>
    </lineage>
</organism>
<evidence type="ECO:0000256" key="7">
    <source>
        <dbReference type="SAM" id="Coils"/>
    </source>
</evidence>
<evidence type="ECO:0000256" key="3">
    <source>
        <dbReference type="ARBA" id="ARBA00022692"/>
    </source>
</evidence>
<dbReference type="RefSeq" id="WP_152307787.1">
    <property type="nucleotide sequence ID" value="NZ_CP043617.1"/>
</dbReference>
<dbReference type="OrthoDB" id="9779554at2"/>
<dbReference type="GO" id="GO:0005315">
    <property type="term" value="F:phosphate transmembrane transporter activity"/>
    <property type="evidence" value="ECO:0007669"/>
    <property type="project" value="InterPro"/>
</dbReference>
<feature type="transmembrane region" description="Helical" evidence="6">
    <location>
        <begin position="310"/>
        <end position="328"/>
    </location>
</feature>
<sequence length="549" mass="58295">MEMQTMDKLERKALKKSGTDLSRLGFALFFMIAVLTFSFLNSGGVSNNLFLAVAALIGAYMAMNIGANDVANNVGPAVGSKAMTLTMAIIIAAVFEAAGAIIAGGEVVKTIKKGIIDISAFGGNTDPFIWAMMAALLAAALWLNFATAMRAPVSTTHSIVGGVMGAGIAAAGFSIVSWGTMGKIAASWVISPVLGGIIAAAFLFAIKKTIVFKEDKVSAAKKNVPIFVALMAWAFVTYLTLKGLKKIWPSIVEVLNMLPLVSIEMSKKPSFLTALILGAIVAVFVFILVKKKLSKNTSVLENNKASVNTLFTIPLVFAAALLSFAHGANDVANAIGPLAAINDAVVNGGISSKASIPFWVMAVGAIGIAIGLALYGPKLIKTVGTEITELDQIRAFSIAMAAAITVIIASQLGLPVSSTHIAIGGVFGVGFLREWLDLNKDEKHILEEELETLEDETQTLKAYKSELKSLDAKTDKSPEDFERITILYKMISDEKALIKSTKKIIKKTEKIQYVKRDAVKKIIAAWLITVPAAAVLSAMLFFTIKGIMI</sequence>
<dbReference type="InterPro" id="IPR001204">
    <property type="entry name" value="Phos_transporter"/>
</dbReference>
<dbReference type="Pfam" id="PF01384">
    <property type="entry name" value="PHO4"/>
    <property type="match status" value="1"/>
</dbReference>
<gene>
    <name evidence="8" type="ORF">FJR48_08915</name>
</gene>
<keyword evidence="7" id="KW-0175">Coiled coil</keyword>
<feature type="transmembrane region" description="Helical" evidence="6">
    <location>
        <begin position="128"/>
        <end position="147"/>
    </location>
</feature>
<keyword evidence="6" id="KW-0592">Phosphate transport</keyword>
<dbReference type="GO" id="GO:0035435">
    <property type="term" value="P:phosphate ion transmembrane transport"/>
    <property type="evidence" value="ECO:0007669"/>
    <property type="project" value="TreeGrafter"/>
</dbReference>
<feature type="transmembrane region" description="Helical" evidence="6">
    <location>
        <begin position="420"/>
        <end position="436"/>
    </location>
</feature>
<evidence type="ECO:0000256" key="4">
    <source>
        <dbReference type="ARBA" id="ARBA00022989"/>
    </source>
</evidence>
<comment type="similarity">
    <text evidence="6">Belongs to the inorganic phosphate transporter (PiT) (TC 2.A.20) family.</text>
</comment>
<reference evidence="8 9" key="1">
    <citation type="submission" date="2019-09" db="EMBL/GenBank/DDBJ databases">
        <title>Sulfurimonas gotlandica sp. nov., a chemoautotrophic and psychrotolerant epsilonproteobacterium isolated from a pelagic redoxcline, and an emended description of the genus Sulfurimonas.</title>
        <authorList>
            <person name="Wang S."/>
            <person name="Jiang L."/>
            <person name="Shao S."/>
        </authorList>
    </citation>
    <scope>NUCLEOTIDE SEQUENCE [LARGE SCALE GENOMIC DNA]</scope>
    <source>
        <strain evidence="8 9">GYSZ_1</strain>
    </source>
</reference>
<evidence type="ECO:0000313" key="9">
    <source>
        <dbReference type="Proteomes" id="UP000326944"/>
    </source>
</evidence>
<proteinExistence type="inferred from homology"/>
<feature type="transmembrane region" description="Helical" evidence="6">
    <location>
        <begin position="224"/>
        <end position="241"/>
    </location>
</feature>
<evidence type="ECO:0000256" key="2">
    <source>
        <dbReference type="ARBA" id="ARBA00022448"/>
    </source>
</evidence>
<feature type="transmembrane region" description="Helical" evidence="6">
    <location>
        <begin position="45"/>
        <end position="63"/>
    </location>
</feature>